<reference evidence="1" key="1">
    <citation type="submission" date="2009-07" db="EMBL/GenBank/DDBJ databases">
        <authorList>
            <person name="Weinstock G."/>
            <person name="Sodergren E."/>
            <person name="Clifton S."/>
            <person name="Fulton L."/>
            <person name="Fulton B."/>
            <person name="Courtney L."/>
            <person name="Fronick C."/>
            <person name="Harrison M."/>
            <person name="Strong C."/>
            <person name="Farmer C."/>
            <person name="Delahaunty K."/>
            <person name="Markovic C."/>
            <person name="Hall O."/>
            <person name="Minx P."/>
            <person name="Tomlinson C."/>
            <person name="Mitreva M."/>
            <person name="Nelson J."/>
            <person name="Hou S."/>
            <person name="Wollam A."/>
            <person name="Pepin K.H."/>
            <person name="Johnson M."/>
            <person name="Bhonagiri V."/>
            <person name="Nash W.E."/>
            <person name="Warren W."/>
            <person name="Chinwalla A."/>
            <person name="Mardis E.R."/>
            <person name="Wilson R.K."/>
        </authorList>
    </citation>
    <scope>NUCLEOTIDE SEQUENCE [LARGE SCALE GENOMIC DNA]</scope>
    <source>
        <strain evidence="1">DSM 14469</strain>
    </source>
</reference>
<evidence type="ECO:0000313" key="1">
    <source>
        <dbReference type="EMBL" id="EET60589.1"/>
    </source>
</evidence>
<proteinExistence type="predicted"/>
<comment type="caution">
    <text evidence="1">The sequence shown here is derived from an EMBL/GenBank/DDBJ whole genome shotgun (WGS) entry which is preliminary data.</text>
</comment>
<organism evidence="1 2">
    <name type="scientific">Marvinbryantia formatexigens DSM 14469</name>
    <dbReference type="NCBI Taxonomy" id="478749"/>
    <lineage>
        <taxon>Bacteria</taxon>
        <taxon>Bacillati</taxon>
        <taxon>Bacillota</taxon>
        <taxon>Clostridia</taxon>
        <taxon>Lachnospirales</taxon>
        <taxon>Lachnospiraceae</taxon>
        <taxon>Marvinbryantia</taxon>
    </lineage>
</organism>
<sequence length="101" mass="11542">MPFTLPHKNIVMPGFCPGYDAFGFFRAARFQNPTRYSHIVGYTSHFYAHIGAGFRIQPPLMSKLMRGQDPFPLASYNCNISVNQIVTYLPAIRKEKDRNNS</sequence>
<dbReference type="Proteomes" id="UP000005561">
    <property type="component" value="Unassembled WGS sequence"/>
</dbReference>
<evidence type="ECO:0000313" key="2">
    <source>
        <dbReference type="Proteomes" id="UP000005561"/>
    </source>
</evidence>
<dbReference type="eggNOG" id="ENOG502ZPGA">
    <property type="taxonomic scope" value="Bacteria"/>
</dbReference>
<dbReference type="AlphaFoldDB" id="C6LFK3"/>
<keyword evidence="2" id="KW-1185">Reference proteome</keyword>
<accession>C6LFK3</accession>
<gene>
    <name evidence="1" type="ORF">BRYFOR_07407</name>
</gene>
<dbReference type="EMBL" id="ACCL02000010">
    <property type="protein sequence ID" value="EET60589.1"/>
    <property type="molecule type" value="Genomic_DNA"/>
</dbReference>
<name>C6LFK3_9FIRM</name>
<protein>
    <submittedName>
        <fullName evidence="1">Uncharacterized protein</fullName>
    </submittedName>
</protein>